<comment type="caution">
    <text evidence="2">The sequence shown here is derived from an EMBL/GenBank/DDBJ whole genome shotgun (WGS) entry which is preliminary data.</text>
</comment>
<dbReference type="InterPro" id="IPR050855">
    <property type="entry name" value="NDM-1-like"/>
</dbReference>
<feature type="domain" description="Metallo-beta-lactamase" evidence="1">
    <location>
        <begin position="25"/>
        <end position="224"/>
    </location>
</feature>
<protein>
    <submittedName>
        <fullName evidence="2">Glyoxylase-like metal-dependent hydrolase (Beta-lactamase superfamily II)</fullName>
    </submittedName>
</protein>
<reference evidence="2 3" key="1">
    <citation type="submission" date="2019-03" db="EMBL/GenBank/DDBJ databases">
        <title>Genomic Encyclopedia of Type Strains, Phase IV (KMG-IV): sequencing the most valuable type-strain genomes for metagenomic binning, comparative biology and taxonomic classification.</title>
        <authorList>
            <person name="Goeker M."/>
        </authorList>
    </citation>
    <scope>NUCLEOTIDE SEQUENCE [LARGE SCALE GENOMIC DNA]</scope>
    <source>
        <strain evidence="2 3">DSM 100433</strain>
    </source>
</reference>
<keyword evidence="3" id="KW-1185">Reference proteome</keyword>
<dbReference type="InterPro" id="IPR036866">
    <property type="entry name" value="RibonucZ/Hydroxyglut_hydro"/>
</dbReference>
<dbReference type="GO" id="GO:0016787">
    <property type="term" value="F:hydrolase activity"/>
    <property type="evidence" value="ECO:0007669"/>
    <property type="project" value="UniProtKB-KW"/>
</dbReference>
<dbReference type="Gene3D" id="3.60.15.10">
    <property type="entry name" value="Ribonuclease Z/Hydroxyacylglutathione hydrolase-like"/>
    <property type="match status" value="1"/>
</dbReference>
<dbReference type="InterPro" id="IPR001279">
    <property type="entry name" value="Metallo-B-lactamas"/>
</dbReference>
<dbReference type="AlphaFoldDB" id="A0A9X8UJR0"/>
<proteinExistence type="predicted"/>
<dbReference type="EMBL" id="SLUK01000004">
    <property type="protein sequence ID" value="TCL43728.1"/>
    <property type="molecule type" value="Genomic_DNA"/>
</dbReference>
<evidence type="ECO:0000313" key="2">
    <source>
        <dbReference type="EMBL" id="TCL43728.1"/>
    </source>
</evidence>
<evidence type="ECO:0000259" key="1">
    <source>
        <dbReference type="SMART" id="SM00849"/>
    </source>
</evidence>
<dbReference type="PANTHER" id="PTHR42951:SF4">
    <property type="entry name" value="ACYL-COENZYME A THIOESTERASE MBLAC2"/>
    <property type="match status" value="1"/>
</dbReference>
<dbReference type="PANTHER" id="PTHR42951">
    <property type="entry name" value="METALLO-BETA-LACTAMASE DOMAIN-CONTAINING"/>
    <property type="match status" value="1"/>
</dbReference>
<accession>A0A9X8UJR0</accession>
<sequence>MKGNERMEKLTGRVYYLPHDARTDRPVLGYIRGERYALMVDAGNSAAHAALFERQRRELGLPAPAFVGLTHWHWDHVYGLHALGAVSIASRQTGDYLARMARWGWSDEEMEGRIASGEDIPFCCDNIKKEYPDRSQIVVKNADLLFEGGLRLDLGGEVCRACQVGGPHSPDSVVYLLERAGVLFLGDCACEDFHHGPAHYPQKELGELIGRLEALDFEIALTGHWQPQSKEEILHDLKEHIW</sequence>
<dbReference type="SMART" id="SM00849">
    <property type="entry name" value="Lactamase_B"/>
    <property type="match status" value="1"/>
</dbReference>
<evidence type="ECO:0000313" key="3">
    <source>
        <dbReference type="Proteomes" id="UP000294682"/>
    </source>
</evidence>
<dbReference type="Pfam" id="PF00753">
    <property type="entry name" value="Lactamase_B"/>
    <property type="match status" value="1"/>
</dbReference>
<dbReference type="Proteomes" id="UP000294682">
    <property type="component" value="Unassembled WGS sequence"/>
</dbReference>
<organism evidence="2 3">
    <name type="scientific">Harryflintia acetispora</name>
    <dbReference type="NCBI Taxonomy" id="1849041"/>
    <lineage>
        <taxon>Bacteria</taxon>
        <taxon>Bacillati</taxon>
        <taxon>Bacillota</taxon>
        <taxon>Clostridia</taxon>
        <taxon>Eubacteriales</taxon>
        <taxon>Oscillospiraceae</taxon>
        <taxon>Harryflintia</taxon>
    </lineage>
</organism>
<keyword evidence="2" id="KW-0378">Hydrolase</keyword>
<dbReference type="SUPFAM" id="SSF56281">
    <property type="entry name" value="Metallo-hydrolase/oxidoreductase"/>
    <property type="match status" value="1"/>
</dbReference>
<name>A0A9X8UJR0_9FIRM</name>
<gene>
    <name evidence="2" type="ORF">EDD78_10462</name>
</gene>